<dbReference type="SUPFAM" id="SSF46785">
    <property type="entry name" value="Winged helix' DNA-binding domain"/>
    <property type="match status" value="1"/>
</dbReference>
<dbReference type="AlphaFoldDB" id="Q0FY54"/>
<evidence type="ECO:0000313" key="6">
    <source>
        <dbReference type="Proteomes" id="UP000004310"/>
    </source>
</evidence>
<dbReference type="Pfam" id="PF00392">
    <property type="entry name" value="GntR"/>
    <property type="match status" value="1"/>
</dbReference>
<dbReference type="PANTHER" id="PTHR43537">
    <property type="entry name" value="TRANSCRIPTIONAL REGULATOR, GNTR FAMILY"/>
    <property type="match status" value="1"/>
</dbReference>
<keyword evidence="1" id="KW-0805">Transcription regulation</keyword>
<dbReference type="Gene3D" id="1.20.120.530">
    <property type="entry name" value="GntR ligand-binding domain-like"/>
    <property type="match status" value="1"/>
</dbReference>
<dbReference type="EMBL" id="AATP01000011">
    <property type="protein sequence ID" value="EAU39888.1"/>
    <property type="molecule type" value="Genomic_DNA"/>
</dbReference>
<dbReference type="InterPro" id="IPR036390">
    <property type="entry name" value="WH_DNA-bd_sf"/>
</dbReference>
<sequence>MSRTSMQSSKAFDINSIEHAIRPARQRSLNDEVYQALAKLIASGEMRSGDRLPAEAELCRLFAVSRPVVRKALTRLRDEGLVLSRKGSGSFVADAGSPAEPKEAESKLAVMLHALEYRRSIEPDAAYYAAIRGGPNDLAVIAEALEDFRSFDEHDAQPNVDKAFHKAIARAGGNEHFVKALDIIGYDIDLGVTLAHHLSKLGQAERRAAIFAEHRSIYEAIKAQDPKAAREAMLTHLERSQVRVIARGQEMMRRAIT</sequence>
<evidence type="ECO:0000259" key="4">
    <source>
        <dbReference type="PROSITE" id="PS50949"/>
    </source>
</evidence>
<reference evidence="5 6" key="1">
    <citation type="journal article" date="2010" name="J. Bacteriol.">
        <title>Genome sequence of Fulvimarina pelagi HTCC2506T, a Mn(II)-oxidizing alphaproteobacterium possessing an aerobic anoxygenic photosynthetic gene cluster and Xanthorhodopsin.</title>
        <authorList>
            <person name="Kang I."/>
            <person name="Oh H.M."/>
            <person name="Lim S.I."/>
            <person name="Ferriera S."/>
            <person name="Giovannoni S.J."/>
            <person name="Cho J.C."/>
        </authorList>
    </citation>
    <scope>NUCLEOTIDE SEQUENCE [LARGE SCALE GENOMIC DNA]</scope>
    <source>
        <strain evidence="5 6">HTCC2506</strain>
    </source>
</reference>
<evidence type="ECO:0000256" key="3">
    <source>
        <dbReference type="ARBA" id="ARBA00023163"/>
    </source>
</evidence>
<evidence type="ECO:0000313" key="5">
    <source>
        <dbReference type="EMBL" id="EAU39888.1"/>
    </source>
</evidence>
<name>Q0FY54_9HYPH</name>
<dbReference type="RefSeq" id="WP_007068608.1">
    <property type="nucleotide sequence ID" value="NZ_DS022272.1"/>
</dbReference>
<keyword evidence="2" id="KW-0238">DNA-binding</keyword>
<dbReference type="GO" id="GO:0003677">
    <property type="term" value="F:DNA binding"/>
    <property type="evidence" value="ECO:0007669"/>
    <property type="project" value="UniProtKB-KW"/>
</dbReference>
<dbReference type="Pfam" id="PF07729">
    <property type="entry name" value="FCD"/>
    <property type="match status" value="1"/>
</dbReference>
<dbReference type="InterPro" id="IPR008920">
    <property type="entry name" value="TF_FadR/GntR_C"/>
</dbReference>
<gene>
    <name evidence="5" type="ORF">FP2506_17469</name>
</gene>
<dbReference type="Proteomes" id="UP000004310">
    <property type="component" value="Unassembled WGS sequence"/>
</dbReference>
<dbReference type="InterPro" id="IPR000524">
    <property type="entry name" value="Tscrpt_reg_HTH_GntR"/>
</dbReference>
<dbReference type="Gene3D" id="1.10.10.10">
    <property type="entry name" value="Winged helix-like DNA-binding domain superfamily/Winged helix DNA-binding domain"/>
    <property type="match status" value="1"/>
</dbReference>
<accession>Q0FY54</accession>
<dbReference type="SUPFAM" id="SSF48008">
    <property type="entry name" value="GntR ligand-binding domain-like"/>
    <property type="match status" value="1"/>
</dbReference>
<dbReference type="PROSITE" id="PS50949">
    <property type="entry name" value="HTH_GNTR"/>
    <property type="match status" value="1"/>
</dbReference>
<dbReference type="InterPro" id="IPR036388">
    <property type="entry name" value="WH-like_DNA-bd_sf"/>
</dbReference>
<dbReference type="STRING" id="217511.GCA_001463845_01790"/>
<dbReference type="PANTHER" id="PTHR43537:SF5">
    <property type="entry name" value="UXU OPERON TRANSCRIPTIONAL REGULATOR"/>
    <property type="match status" value="1"/>
</dbReference>
<evidence type="ECO:0000256" key="1">
    <source>
        <dbReference type="ARBA" id="ARBA00023015"/>
    </source>
</evidence>
<feature type="domain" description="HTH gntR-type" evidence="4">
    <location>
        <begin position="27"/>
        <end position="95"/>
    </location>
</feature>
<dbReference type="InterPro" id="IPR011711">
    <property type="entry name" value="GntR_C"/>
</dbReference>
<dbReference type="HOGENOM" id="CLU_017584_9_1_5"/>
<comment type="caution">
    <text evidence="5">The sequence shown here is derived from an EMBL/GenBank/DDBJ whole genome shotgun (WGS) entry which is preliminary data.</text>
</comment>
<dbReference type="SMART" id="SM00895">
    <property type="entry name" value="FCD"/>
    <property type="match status" value="1"/>
</dbReference>
<evidence type="ECO:0000256" key="2">
    <source>
        <dbReference type="ARBA" id="ARBA00023125"/>
    </source>
</evidence>
<protein>
    <submittedName>
        <fullName evidence="5">Putative transcription regulator protein</fullName>
    </submittedName>
</protein>
<dbReference type="PRINTS" id="PR00035">
    <property type="entry name" value="HTHGNTR"/>
</dbReference>
<keyword evidence="6" id="KW-1185">Reference proteome</keyword>
<organism evidence="5 6">
    <name type="scientific">Fulvimarina pelagi HTCC2506</name>
    <dbReference type="NCBI Taxonomy" id="314231"/>
    <lineage>
        <taxon>Bacteria</taxon>
        <taxon>Pseudomonadati</taxon>
        <taxon>Pseudomonadota</taxon>
        <taxon>Alphaproteobacteria</taxon>
        <taxon>Hyphomicrobiales</taxon>
        <taxon>Aurantimonadaceae</taxon>
        <taxon>Fulvimarina</taxon>
    </lineage>
</organism>
<dbReference type="eggNOG" id="COG2186">
    <property type="taxonomic scope" value="Bacteria"/>
</dbReference>
<dbReference type="SMART" id="SM00345">
    <property type="entry name" value="HTH_GNTR"/>
    <property type="match status" value="1"/>
</dbReference>
<dbReference type="CDD" id="cd07377">
    <property type="entry name" value="WHTH_GntR"/>
    <property type="match status" value="1"/>
</dbReference>
<proteinExistence type="predicted"/>
<keyword evidence="3" id="KW-0804">Transcription</keyword>
<dbReference type="GO" id="GO:0003700">
    <property type="term" value="F:DNA-binding transcription factor activity"/>
    <property type="evidence" value="ECO:0007669"/>
    <property type="project" value="InterPro"/>
</dbReference>